<dbReference type="AlphaFoldDB" id="A0A7J6L325"/>
<name>A0A7J6L325_PERCH</name>
<dbReference type="PANTHER" id="PTHR43595:SF2">
    <property type="entry name" value="SMALL RIBOSOMAL SUBUNIT PROTEIN MS42"/>
    <property type="match status" value="1"/>
</dbReference>
<dbReference type="GO" id="GO:0005737">
    <property type="term" value="C:cytoplasm"/>
    <property type="evidence" value="ECO:0007669"/>
    <property type="project" value="TreeGrafter"/>
</dbReference>
<evidence type="ECO:0000313" key="4">
    <source>
        <dbReference type="Proteomes" id="UP000591131"/>
    </source>
</evidence>
<dbReference type="SUPFAM" id="SSF54719">
    <property type="entry name" value="Fe,Mn superoxide dismutase (SOD), C-terminal domain"/>
    <property type="match status" value="1"/>
</dbReference>
<gene>
    <name evidence="3" type="ORF">FOL47_010265</name>
</gene>
<dbReference type="InterPro" id="IPR036314">
    <property type="entry name" value="SOD_C_sf"/>
</dbReference>
<dbReference type="PANTHER" id="PTHR43595">
    <property type="entry name" value="37S RIBOSOMAL PROTEIN S26, MITOCHONDRIAL"/>
    <property type="match status" value="1"/>
</dbReference>
<comment type="caution">
    <text evidence="3">The sequence shown here is derived from an EMBL/GenBank/DDBJ whole genome shotgun (WGS) entry which is preliminary data.</text>
</comment>
<evidence type="ECO:0000259" key="2">
    <source>
        <dbReference type="Pfam" id="PF02777"/>
    </source>
</evidence>
<dbReference type="GO" id="GO:0004784">
    <property type="term" value="F:superoxide dismutase activity"/>
    <property type="evidence" value="ECO:0007669"/>
    <property type="project" value="InterPro"/>
</dbReference>
<feature type="domain" description="Manganese/iron superoxide dismutase C-terminal" evidence="2">
    <location>
        <begin position="111"/>
        <end position="204"/>
    </location>
</feature>
<proteinExistence type="predicted"/>
<evidence type="ECO:0000256" key="1">
    <source>
        <dbReference type="SAM" id="SignalP"/>
    </source>
</evidence>
<keyword evidence="4" id="KW-1185">Reference proteome</keyword>
<protein>
    <recommendedName>
        <fullName evidence="2">Manganese/iron superoxide dismutase C-terminal domain-containing protein</fullName>
    </recommendedName>
</protein>
<organism evidence="3 4">
    <name type="scientific">Perkinsus chesapeaki</name>
    <name type="common">Clam parasite</name>
    <name type="synonym">Perkinsus andrewsi</name>
    <dbReference type="NCBI Taxonomy" id="330153"/>
    <lineage>
        <taxon>Eukaryota</taxon>
        <taxon>Sar</taxon>
        <taxon>Alveolata</taxon>
        <taxon>Perkinsozoa</taxon>
        <taxon>Perkinsea</taxon>
        <taxon>Perkinsida</taxon>
        <taxon>Perkinsidae</taxon>
        <taxon>Perkinsus</taxon>
    </lineage>
</organism>
<dbReference type="Gene3D" id="3.55.40.20">
    <property type="entry name" value="Iron/manganese superoxide dismutase, C-terminal domain"/>
    <property type="match status" value="1"/>
</dbReference>
<keyword evidence="1" id="KW-0732">Signal</keyword>
<feature type="chain" id="PRO_5029660209" description="Manganese/iron superoxide dismutase C-terminal domain-containing protein" evidence="1">
    <location>
        <begin position="16"/>
        <end position="568"/>
    </location>
</feature>
<evidence type="ECO:0000313" key="3">
    <source>
        <dbReference type="EMBL" id="KAF4653868.1"/>
    </source>
</evidence>
<reference evidence="3 4" key="1">
    <citation type="submission" date="2020-04" db="EMBL/GenBank/DDBJ databases">
        <title>Perkinsus chesapeaki whole genome sequence.</title>
        <authorList>
            <person name="Bogema D.R."/>
        </authorList>
    </citation>
    <scope>NUCLEOTIDE SEQUENCE [LARGE SCALE GENOMIC DNA]</scope>
    <source>
        <strain evidence="3">ATCC PRA-425</strain>
    </source>
</reference>
<accession>A0A7J6L325</accession>
<sequence>MLLLLLPLVLQLAFGSRQVPLFEVPFSTYTNFEPLAQPKSLRHVRHMGFDALLYFCEYENPLSQEVSTALCDKLVFYGNSYIYHEIYFRSFRATGASEDFSDPASFEGLVLAQDIIDTYGGMKELFEELVEAALSLDGYGWVWLLSLPEGLSVITSPDYDGIHGDHVYAVFNIDLWEHAYIESHGADVEGYLRAWWDVVDWERLDGEYIRKLRQWSSHRINLNPIEAPETLMPDTPGSRLYTELLERGVLSSLVGLTQSGTALEALTAVPAGMPLFEFTDDSIIRGSLGEIKRGLEEIQQLSSSEGLWGAYLKEAEDNVASRGDTSAMGHDNGTVMEALAAISPSLYAEVSEIVNASSPSDRGFLDVAVLTDSIRLGRRKWVLLPGSQLVRQSSANLGTLHLTETDRGISLVASSDLEIGDALALEWQGTATLAAVQGLHIPSEAAPLGAEIQIATWEDTHGMSHRCRRLLTSTFLRSGKSPIPRGLVTCVKRALKDMASSRSALEIATYQLISEACRAGLGRVMTLETSLDSAVRDAGSLVRCVNECDGRMEIEESQFDKLAGRQPG</sequence>
<dbReference type="GO" id="GO:0046872">
    <property type="term" value="F:metal ion binding"/>
    <property type="evidence" value="ECO:0007669"/>
    <property type="project" value="InterPro"/>
</dbReference>
<dbReference type="Pfam" id="PF02777">
    <property type="entry name" value="Sod_Fe_C"/>
    <property type="match status" value="1"/>
</dbReference>
<dbReference type="OrthoDB" id="275227at2759"/>
<dbReference type="InterPro" id="IPR019832">
    <property type="entry name" value="Mn/Fe_SOD_C"/>
</dbReference>
<dbReference type="EMBL" id="JAAPAO010000781">
    <property type="protein sequence ID" value="KAF4653868.1"/>
    <property type="molecule type" value="Genomic_DNA"/>
</dbReference>
<feature type="signal peptide" evidence="1">
    <location>
        <begin position="1"/>
        <end position="15"/>
    </location>
</feature>
<dbReference type="Proteomes" id="UP000591131">
    <property type="component" value="Unassembled WGS sequence"/>
</dbReference>